<comment type="caution">
    <text evidence="2">The sequence shown here is derived from an EMBL/GenBank/DDBJ whole genome shotgun (WGS) entry which is preliminary data.</text>
</comment>
<dbReference type="AlphaFoldDB" id="A0AAW1YY36"/>
<dbReference type="EMBL" id="JAWDJR010000023">
    <property type="protein sequence ID" value="KAK9952870.1"/>
    <property type="molecule type" value="Genomic_DNA"/>
</dbReference>
<accession>A0AAW1YY36</accession>
<evidence type="ECO:0000256" key="1">
    <source>
        <dbReference type="SAM" id="Coils"/>
    </source>
</evidence>
<keyword evidence="3" id="KW-1185">Reference proteome</keyword>
<dbReference type="Proteomes" id="UP001479290">
    <property type="component" value="Unassembled WGS sequence"/>
</dbReference>
<dbReference type="Gene3D" id="1.20.1170.10">
    <property type="match status" value="1"/>
</dbReference>
<sequence length="421" mass="48844">MLSFFSASRDSRRLHQSCNAITDCKDLVSDSSSSPEFIQELLPSAERTALLYHLSYLCLGNFPELEAVIREGALQTQLLFGSSEALLLKYAETSENIVTFLLPNLEVAAVKNKPELARKFLEKAKGWINDIIMDGKEIVKRYEKHNSDVCNSTSDIITEMEKTEKQQHQTSEMKELQKIIDGLKEKHLSISEEIEDYERKIEEKNTEIRELISRIRETDFKMYSMIVPFVDSIISHIYKTTESTSEKDQIRALEADLSETIEAQKRLKEEEQEIQNQLLENELKLAKLQTENGQMLSVRSLDEVRKRLSRIQQILVQLQKFWEKVGSKLDTLKERTFAGDVWIEDLTDMKEEFLDSIDAAEEGWTKFGISCMKANNIFSIQANEAYRFLEISPSSLSEEERQKEYERVKQKLDKKIRLSKQ</sequence>
<reference evidence="2 3" key="1">
    <citation type="submission" date="2024-05" db="EMBL/GenBank/DDBJ databases">
        <title>A high-quality chromosomal-level genome assembly of Topmouth culter (Culter alburnus).</title>
        <authorList>
            <person name="Zhao H."/>
        </authorList>
    </citation>
    <scope>NUCLEOTIDE SEQUENCE [LARGE SCALE GENOMIC DNA]</scope>
    <source>
        <strain evidence="2">CATC2023</strain>
        <tissue evidence="2">Muscle</tissue>
    </source>
</reference>
<feature type="coiled-coil region" evidence="1">
    <location>
        <begin position="250"/>
        <end position="291"/>
    </location>
</feature>
<keyword evidence="1" id="KW-0175">Coiled coil</keyword>
<evidence type="ECO:0000313" key="3">
    <source>
        <dbReference type="Proteomes" id="UP001479290"/>
    </source>
</evidence>
<proteinExistence type="predicted"/>
<feature type="coiled-coil region" evidence="1">
    <location>
        <begin position="166"/>
        <end position="214"/>
    </location>
</feature>
<evidence type="ECO:0000313" key="2">
    <source>
        <dbReference type="EMBL" id="KAK9952870.1"/>
    </source>
</evidence>
<gene>
    <name evidence="2" type="ORF">ABG768_016900</name>
</gene>
<protein>
    <submittedName>
        <fullName evidence="2">Uncharacterized protein</fullName>
    </submittedName>
</protein>
<organism evidence="2 3">
    <name type="scientific">Culter alburnus</name>
    <name type="common">Topmouth culter</name>
    <dbReference type="NCBI Taxonomy" id="194366"/>
    <lineage>
        <taxon>Eukaryota</taxon>
        <taxon>Metazoa</taxon>
        <taxon>Chordata</taxon>
        <taxon>Craniata</taxon>
        <taxon>Vertebrata</taxon>
        <taxon>Euteleostomi</taxon>
        <taxon>Actinopterygii</taxon>
        <taxon>Neopterygii</taxon>
        <taxon>Teleostei</taxon>
        <taxon>Ostariophysi</taxon>
        <taxon>Cypriniformes</taxon>
        <taxon>Xenocyprididae</taxon>
        <taxon>Xenocypridinae</taxon>
        <taxon>Culter</taxon>
    </lineage>
</organism>
<name>A0AAW1YY36_CULAL</name>